<evidence type="ECO:0000313" key="8">
    <source>
        <dbReference type="Proteomes" id="UP001567538"/>
    </source>
</evidence>
<comment type="subcellular location">
    <subcellularLocation>
        <location evidence="1">Nucleus</location>
    </subcellularLocation>
</comment>
<name>A0ABD1IMS8_SALDI</name>
<dbReference type="Pfam" id="PF02362">
    <property type="entry name" value="B3"/>
    <property type="match status" value="1"/>
</dbReference>
<keyword evidence="5" id="KW-0539">Nucleus</keyword>
<evidence type="ECO:0000256" key="5">
    <source>
        <dbReference type="ARBA" id="ARBA00023242"/>
    </source>
</evidence>
<protein>
    <submittedName>
        <fullName evidence="7">B3 domain-containing protein REM20-like</fullName>
    </submittedName>
</protein>
<evidence type="ECO:0000256" key="4">
    <source>
        <dbReference type="ARBA" id="ARBA00023163"/>
    </source>
</evidence>
<comment type="caution">
    <text evidence="7">The sequence shown here is derived from an EMBL/GenBank/DDBJ whole genome shotgun (WGS) entry which is preliminary data.</text>
</comment>
<evidence type="ECO:0000313" key="7">
    <source>
        <dbReference type="EMBL" id="KAL1568898.1"/>
    </source>
</evidence>
<dbReference type="CDD" id="cd10017">
    <property type="entry name" value="B3_DNA"/>
    <property type="match status" value="1"/>
</dbReference>
<dbReference type="EMBL" id="JBEAFC010000001">
    <property type="protein sequence ID" value="KAL1568898.1"/>
    <property type="molecule type" value="Genomic_DNA"/>
</dbReference>
<dbReference type="GO" id="GO:0003677">
    <property type="term" value="F:DNA binding"/>
    <property type="evidence" value="ECO:0007669"/>
    <property type="project" value="UniProtKB-KW"/>
</dbReference>
<evidence type="ECO:0000256" key="2">
    <source>
        <dbReference type="ARBA" id="ARBA00023015"/>
    </source>
</evidence>
<reference evidence="7 8" key="1">
    <citation type="submission" date="2024-06" db="EMBL/GenBank/DDBJ databases">
        <title>A chromosome level genome sequence of Diviner's sage (Salvia divinorum).</title>
        <authorList>
            <person name="Ford S.A."/>
            <person name="Ro D.-K."/>
            <person name="Ness R.W."/>
            <person name="Phillips M.A."/>
        </authorList>
    </citation>
    <scope>NUCLEOTIDE SEQUENCE [LARGE SCALE GENOMIC DNA]</scope>
    <source>
        <strain evidence="7">SAF-2024a</strain>
        <tissue evidence="7">Leaf</tissue>
    </source>
</reference>
<dbReference type="PROSITE" id="PS50863">
    <property type="entry name" value="B3"/>
    <property type="match status" value="1"/>
</dbReference>
<keyword evidence="3" id="KW-0238">DNA-binding</keyword>
<feature type="domain" description="TF-B3" evidence="6">
    <location>
        <begin position="143"/>
        <end position="195"/>
    </location>
</feature>
<evidence type="ECO:0000256" key="1">
    <source>
        <dbReference type="ARBA" id="ARBA00004123"/>
    </source>
</evidence>
<accession>A0ABD1IMS8</accession>
<evidence type="ECO:0000259" key="6">
    <source>
        <dbReference type="PROSITE" id="PS50863"/>
    </source>
</evidence>
<dbReference type="SUPFAM" id="SSF101936">
    <property type="entry name" value="DNA-binding pseudobarrel domain"/>
    <property type="match status" value="1"/>
</dbReference>
<dbReference type="GO" id="GO:0005634">
    <property type="term" value="C:nucleus"/>
    <property type="evidence" value="ECO:0007669"/>
    <property type="project" value="UniProtKB-SubCell"/>
</dbReference>
<keyword evidence="2" id="KW-0805">Transcription regulation</keyword>
<evidence type="ECO:0000256" key="3">
    <source>
        <dbReference type="ARBA" id="ARBA00023125"/>
    </source>
</evidence>
<keyword evidence="4" id="KW-0804">Transcription</keyword>
<organism evidence="7 8">
    <name type="scientific">Salvia divinorum</name>
    <name type="common">Maria pastora</name>
    <name type="synonym">Diviner's sage</name>
    <dbReference type="NCBI Taxonomy" id="28513"/>
    <lineage>
        <taxon>Eukaryota</taxon>
        <taxon>Viridiplantae</taxon>
        <taxon>Streptophyta</taxon>
        <taxon>Embryophyta</taxon>
        <taxon>Tracheophyta</taxon>
        <taxon>Spermatophyta</taxon>
        <taxon>Magnoliopsida</taxon>
        <taxon>eudicotyledons</taxon>
        <taxon>Gunneridae</taxon>
        <taxon>Pentapetalae</taxon>
        <taxon>asterids</taxon>
        <taxon>lamiids</taxon>
        <taxon>Lamiales</taxon>
        <taxon>Lamiaceae</taxon>
        <taxon>Nepetoideae</taxon>
        <taxon>Mentheae</taxon>
        <taxon>Salviinae</taxon>
        <taxon>Salvia</taxon>
        <taxon>Salvia subgen. Calosphace</taxon>
    </lineage>
</organism>
<dbReference type="InterPro" id="IPR015300">
    <property type="entry name" value="DNA-bd_pseudobarrel_sf"/>
</dbReference>
<dbReference type="Gene3D" id="2.40.330.10">
    <property type="entry name" value="DNA-binding pseudobarrel domain"/>
    <property type="match status" value="1"/>
</dbReference>
<sequence>MDDDPSDGESWGDLVDNFSKLPSFIKLFYSIQSSNSICLSPEWVRNRGEDLPDKCTLRYIFEIGCSPLRDLLHLDSSDDWFLSDSNDDSGTGFDFEMEVTSEIGQPSFSFTLANGYIKHALYWNMYIGKFDTENYARFTVHYRTWDVVITKWNEKLLVHGGWKHFIRDNGLAVGVRCTFHLVSTNDAHFIVTFKR</sequence>
<dbReference type="InterPro" id="IPR003340">
    <property type="entry name" value="B3_DNA-bd"/>
</dbReference>
<proteinExistence type="predicted"/>
<gene>
    <name evidence="7" type="ORF">AAHA92_00445</name>
</gene>
<dbReference type="AlphaFoldDB" id="A0ABD1IMS8"/>
<keyword evidence="8" id="KW-1185">Reference proteome</keyword>
<dbReference type="Proteomes" id="UP001567538">
    <property type="component" value="Unassembled WGS sequence"/>
</dbReference>